<sequence>MQSRKVHEDSAFRPGAHDPAMAQGVGEDSWMEGYDYEDSLAGLDINWNILGEGHYNACWSLEEQPMTRTLNPPMLEDHAFQEQLSSPEHYEYDANLSSYGPPSCTAGNVPQNL</sequence>
<feature type="compositionally biased region" description="Basic and acidic residues" evidence="1">
    <location>
        <begin position="1"/>
        <end position="11"/>
    </location>
</feature>
<name>A0A9P9DPN6_9HYPO</name>
<accession>A0A9P9DPN6</accession>
<protein>
    <submittedName>
        <fullName evidence="2">Uncharacterized protein</fullName>
    </submittedName>
</protein>
<comment type="caution">
    <text evidence="2">The sequence shown here is derived from an EMBL/GenBank/DDBJ whole genome shotgun (WGS) entry which is preliminary data.</text>
</comment>
<gene>
    <name evidence="2" type="ORF">EDB81DRAFT_951968</name>
</gene>
<dbReference type="Proteomes" id="UP000738349">
    <property type="component" value="Unassembled WGS sequence"/>
</dbReference>
<keyword evidence="3" id="KW-1185">Reference proteome</keyword>
<evidence type="ECO:0000256" key="1">
    <source>
        <dbReference type="SAM" id="MobiDB-lite"/>
    </source>
</evidence>
<proteinExistence type="predicted"/>
<reference evidence="2" key="1">
    <citation type="journal article" date="2021" name="Nat. Commun.">
        <title>Genetic determinants of endophytism in the Arabidopsis root mycobiome.</title>
        <authorList>
            <person name="Mesny F."/>
            <person name="Miyauchi S."/>
            <person name="Thiergart T."/>
            <person name="Pickel B."/>
            <person name="Atanasova L."/>
            <person name="Karlsson M."/>
            <person name="Huettel B."/>
            <person name="Barry K.W."/>
            <person name="Haridas S."/>
            <person name="Chen C."/>
            <person name="Bauer D."/>
            <person name="Andreopoulos W."/>
            <person name="Pangilinan J."/>
            <person name="LaButti K."/>
            <person name="Riley R."/>
            <person name="Lipzen A."/>
            <person name="Clum A."/>
            <person name="Drula E."/>
            <person name="Henrissat B."/>
            <person name="Kohler A."/>
            <person name="Grigoriev I.V."/>
            <person name="Martin F.M."/>
            <person name="Hacquard S."/>
        </authorList>
    </citation>
    <scope>NUCLEOTIDE SEQUENCE</scope>
    <source>
        <strain evidence="2">MPI-CAGE-AT-0147</strain>
    </source>
</reference>
<evidence type="ECO:0000313" key="3">
    <source>
        <dbReference type="Proteomes" id="UP000738349"/>
    </source>
</evidence>
<dbReference type="EMBL" id="JAGMUV010000023">
    <property type="protein sequence ID" value="KAH7122978.1"/>
    <property type="molecule type" value="Genomic_DNA"/>
</dbReference>
<dbReference type="AlphaFoldDB" id="A0A9P9DPN6"/>
<feature type="region of interest" description="Disordered" evidence="1">
    <location>
        <begin position="1"/>
        <end position="24"/>
    </location>
</feature>
<organism evidence="2 3">
    <name type="scientific">Dactylonectria macrodidyma</name>
    <dbReference type="NCBI Taxonomy" id="307937"/>
    <lineage>
        <taxon>Eukaryota</taxon>
        <taxon>Fungi</taxon>
        <taxon>Dikarya</taxon>
        <taxon>Ascomycota</taxon>
        <taxon>Pezizomycotina</taxon>
        <taxon>Sordariomycetes</taxon>
        <taxon>Hypocreomycetidae</taxon>
        <taxon>Hypocreales</taxon>
        <taxon>Nectriaceae</taxon>
        <taxon>Dactylonectria</taxon>
    </lineage>
</organism>
<evidence type="ECO:0000313" key="2">
    <source>
        <dbReference type="EMBL" id="KAH7122978.1"/>
    </source>
</evidence>